<dbReference type="InterPro" id="IPR015077">
    <property type="entry name" value="DUF1858"/>
</dbReference>
<name>A0A6N7XEL9_9ACTN</name>
<dbReference type="SUPFAM" id="SSF140683">
    <property type="entry name" value="SP0561-like"/>
    <property type="match status" value="1"/>
</dbReference>
<evidence type="ECO:0000259" key="2">
    <source>
        <dbReference type="Pfam" id="PF01814"/>
    </source>
</evidence>
<dbReference type="SUPFAM" id="SSF55785">
    <property type="entry name" value="PYP-like sensor domain (PAS domain)"/>
    <property type="match status" value="1"/>
</dbReference>
<evidence type="ECO:0000256" key="1">
    <source>
        <dbReference type="SAM" id="MobiDB-lite"/>
    </source>
</evidence>
<feature type="compositionally biased region" description="Low complexity" evidence="1">
    <location>
        <begin position="96"/>
        <end position="142"/>
    </location>
</feature>
<dbReference type="PANTHER" id="PTHR39966">
    <property type="entry name" value="BLL2471 PROTEIN-RELATED"/>
    <property type="match status" value="1"/>
</dbReference>
<organism evidence="5 6">
    <name type="scientific">Olsenella porci</name>
    <dbReference type="NCBI Taxonomy" id="2652279"/>
    <lineage>
        <taxon>Bacteria</taxon>
        <taxon>Bacillati</taxon>
        <taxon>Actinomycetota</taxon>
        <taxon>Coriobacteriia</taxon>
        <taxon>Coriobacteriales</taxon>
        <taxon>Atopobiaceae</taxon>
        <taxon>Olsenella</taxon>
    </lineage>
</organism>
<dbReference type="InterPro" id="IPR007380">
    <property type="entry name" value="DUF438"/>
</dbReference>
<dbReference type="InterPro" id="IPR012312">
    <property type="entry name" value="Hemerythrin-like"/>
</dbReference>
<dbReference type="Pfam" id="PF13596">
    <property type="entry name" value="PAS_10"/>
    <property type="match status" value="1"/>
</dbReference>
<dbReference type="Gene3D" id="1.20.120.520">
    <property type="entry name" value="nmb1532 protein domain like"/>
    <property type="match status" value="1"/>
</dbReference>
<protein>
    <submittedName>
        <fullName evidence="5">DUF438 domain-containing protein</fullName>
    </submittedName>
</protein>
<dbReference type="InterPro" id="IPR038062">
    <property type="entry name" value="ScdA-like_N_sf"/>
</dbReference>
<evidence type="ECO:0000259" key="3">
    <source>
        <dbReference type="Pfam" id="PF04282"/>
    </source>
</evidence>
<dbReference type="PANTHER" id="PTHR39966:SF3">
    <property type="entry name" value="DUF438 DOMAIN-CONTAINING PROTEIN"/>
    <property type="match status" value="1"/>
</dbReference>
<dbReference type="Gene3D" id="1.10.3910.10">
    <property type="entry name" value="SP0561-like"/>
    <property type="match status" value="1"/>
</dbReference>
<feature type="domain" description="DUF1858" evidence="4">
    <location>
        <begin position="6"/>
        <end position="61"/>
    </location>
</feature>
<keyword evidence="6" id="KW-1185">Reference proteome</keyword>
<sequence>MPQELDLSRSVHDLASQNPGFTQVMASIGFTDITKPAALETVGRVMTVPRGCAIKGISLDDAVRAFEDAGFTVVNAGERGGEASGATPSTTGEKPAGTSAESASAGSAADPAAAQDDAAPTESASAAPAPTSLSPSPSDAASHNAPATGEKVEGLDEAGRAKLLESYVARLSAGERLESVRADFVANFADVDAGEIARAEQSLIEGGARIDDVQRLCDVHSALFHGSTREERIANAEEAVMGSLASGSGADDFKTKVLSAIPGHPVHVLAAENEAIASQSTRTRKALGTDAATDELRTLSALGIHYAKKGDLIYPILKLRHGYSGPSDVMWGVDDEIRAELGSLLAASERDASWLERANALLTRIDEMTYKEANILLPLCAQNLTDDEWLQMYVDMRGYDLCLIKDAGTWQTGERYLTQWSKAAEGGMGVSPASDSDGVATPGEVRLASGSLTVAQLDAMLNTLPLEVTFVDGDDINRYWNDDGEKKLFKRPPSALGREVWSCHPPKIQPMVRSVIQTLRSGSQDSVDVWMQKEGEPVLVRYMAVRDRSGAYLGTLEVVQRMGFARDHFGA</sequence>
<feature type="region of interest" description="Disordered" evidence="1">
    <location>
        <begin position="77"/>
        <end position="154"/>
    </location>
</feature>
<dbReference type="Pfam" id="PF08984">
    <property type="entry name" value="DUF1858"/>
    <property type="match status" value="1"/>
</dbReference>
<feature type="domain" description="DUF438" evidence="3">
    <location>
        <begin position="164"/>
        <end position="228"/>
    </location>
</feature>
<dbReference type="Proteomes" id="UP000469325">
    <property type="component" value="Unassembled WGS sequence"/>
</dbReference>
<gene>
    <name evidence="5" type="ORF">FYJ68_06650</name>
</gene>
<comment type="caution">
    <text evidence="5">The sequence shown here is derived from an EMBL/GenBank/DDBJ whole genome shotgun (WGS) entry which is preliminary data.</text>
</comment>
<evidence type="ECO:0000313" key="6">
    <source>
        <dbReference type="Proteomes" id="UP000469325"/>
    </source>
</evidence>
<dbReference type="Pfam" id="PF04282">
    <property type="entry name" value="DUF438"/>
    <property type="match status" value="1"/>
</dbReference>
<dbReference type="Pfam" id="PF01814">
    <property type="entry name" value="Hemerythrin"/>
    <property type="match status" value="1"/>
</dbReference>
<dbReference type="GO" id="GO:0005886">
    <property type="term" value="C:plasma membrane"/>
    <property type="evidence" value="ECO:0007669"/>
    <property type="project" value="TreeGrafter"/>
</dbReference>
<reference evidence="5 6" key="1">
    <citation type="submission" date="2019-08" db="EMBL/GenBank/DDBJ databases">
        <title>In-depth cultivation of the pig gut microbiome towards novel bacterial diversity and tailored functional studies.</title>
        <authorList>
            <person name="Wylensek D."/>
            <person name="Hitch T.C.A."/>
            <person name="Clavel T."/>
        </authorList>
    </citation>
    <scope>NUCLEOTIDE SEQUENCE [LARGE SCALE GENOMIC DNA]</scope>
    <source>
        <strain evidence="5 6">CA-Schmier-601-WT-1</strain>
    </source>
</reference>
<feature type="domain" description="Hemerythrin-like" evidence="2">
    <location>
        <begin position="264"/>
        <end position="380"/>
    </location>
</feature>
<evidence type="ECO:0000313" key="5">
    <source>
        <dbReference type="EMBL" id="MST72783.1"/>
    </source>
</evidence>
<dbReference type="EMBL" id="VUNC01000004">
    <property type="protein sequence ID" value="MST72783.1"/>
    <property type="molecule type" value="Genomic_DNA"/>
</dbReference>
<accession>A0A6N7XEL9</accession>
<dbReference type="InterPro" id="IPR035965">
    <property type="entry name" value="PAS-like_dom_sf"/>
</dbReference>
<proteinExistence type="predicted"/>
<dbReference type="RefSeq" id="WP_154435258.1">
    <property type="nucleotide sequence ID" value="NZ_VUNC01000004.1"/>
</dbReference>
<dbReference type="AlphaFoldDB" id="A0A6N7XEL9"/>
<evidence type="ECO:0000259" key="4">
    <source>
        <dbReference type="Pfam" id="PF08984"/>
    </source>
</evidence>